<dbReference type="Pfam" id="PF01814">
    <property type="entry name" value="Hemerythrin"/>
    <property type="match status" value="1"/>
</dbReference>
<evidence type="ECO:0000313" key="4">
    <source>
        <dbReference type="EMBL" id="EWT03166.1"/>
    </source>
</evidence>
<dbReference type="STRING" id="1386089.N865_01770"/>
<sequence>MTSIPTYAEQKPRLPLAAQAATALEAEDRLDIVADRVSQLTGRLARSAAGPALRGEWLGHALHPLLTDLPIGMWTAMSVLDFLGGKEARPAAQRLLGVGLLAVAPTALSGWAEWHEADRPAQRVGLAHAALNIAGIAFYARSWSARRRGHHLRGVGLSVAGACMTGAAGYLGGHLAAVRKVSTVHPGFERHDEPAVRNPTMNGSAMHDGSGARTGLLEVVTGQHARITALARRVSSTAGVERAHALQELLSYLAGHEAVEEELIHPLIPTVGQREVGVQRAREEEGAAQQIERLEELDSDSPTFGMQFGLLEEAISHHAKAEETEELPRVISRLSRDDEAMIVRAFTAQEAGVPERHGTFAEMLRSAKADVRALSA</sequence>
<proteinExistence type="predicted"/>
<dbReference type="PANTHER" id="PTHR35585">
    <property type="entry name" value="HHE DOMAIN PROTEIN (AFU_ORTHOLOGUE AFUA_4G00730)"/>
    <property type="match status" value="1"/>
</dbReference>
<dbReference type="EMBL" id="AWSA01000004">
    <property type="protein sequence ID" value="EWT03166.1"/>
    <property type="molecule type" value="Genomic_DNA"/>
</dbReference>
<dbReference type="eggNOG" id="COG4244">
    <property type="taxonomic scope" value="Bacteria"/>
</dbReference>
<feature type="transmembrane region" description="Helical" evidence="1">
    <location>
        <begin position="124"/>
        <end position="140"/>
    </location>
</feature>
<evidence type="ECO:0000256" key="1">
    <source>
        <dbReference type="SAM" id="Phobius"/>
    </source>
</evidence>
<reference evidence="4 5" key="1">
    <citation type="submission" date="2013-08" db="EMBL/GenBank/DDBJ databases">
        <title>Intrasporangium oryzae NRRL B-24470.</title>
        <authorList>
            <person name="Liu H."/>
            <person name="Wang G."/>
        </authorList>
    </citation>
    <scope>NUCLEOTIDE SEQUENCE [LARGE SCALE GENOMIC DNA]</scope>
    <source>
        <strain evidence="4 5">NRRL B-24470</strain>
    </source>
</reference>
<name>W9GAF9_9MICO</name>
<feature type="domain" description="Hemerythrin-like" evidence="2">
    <location>
        <begin position="217"/>
        <end position="329"/>
    </location>
</feature>
<gene>
    <name evidence="4" type="ORF">N865_01770</name>
</gene>
<evidence type="ECO:0000313" key="5">
    <source>
        <dbReference type="Proteomes" id="UP000019489"/>
    </source>
</evidence>
<dbReference type="InterPro" id="IPR012312">
    <property type="entry name" value="Hemerythrin-like"/>
</dbReference>
<dbReference type="RefSeq" id="WP_051509971.1">
    <property type="nucleotide sequence ID" value="NZ_AWSA01000004.1"/>
</dbReference>
<dbReference type="AlphaFoldDB" id="W9GAF9"/>
<dbReference type="PANTHER" id="PTHR35585:SF1">
    <property type="entry name" value="HHE DOMAIN PROTEIN (AFU_ORTHOLOGUE AFUA_4G00730)"/>
    <property type="match status" value="1"/>
</dbReference>
<dbReference type="eggNOG" id="COG5592">
    <property type="taxonomic scope" value="Bacteria"/>
</dbReference>
<evidence type="ECO:0000259" key="2">
    <source>
        <dbReference type="Pfam" id="PF01814"/>
    </source>
</evidence>
<accession>W9GAF9</accession>
<keyword evidence="1" id="KW-0812">Transmembrane</keyword>
<feature type="transmembrane region" description="Helical" evidence="1">
    <location>
        <begin position="95"/>
        <end position="112"/>
    </location>
</feature>
<keyword evidence="1" id="KW-1133">Transmembrane helix</keyword>
<keyword evidence="1" id="KW-0472">Membrane</keyword>
<dbReference type="Pfam" id="PF09990">
    <property type="entry name" value="DUF2231"/>
    <property type="match status" value="1"/>
</dbReference>
<keyword evidence="5" id="KW-1185">Reference proteome</keyword>
<dbReference type="InterPro" id="IPR019251">
    <property type="entry name" value="DUF2231_TM"/>
</dbReference>
<feature type="transmembrane region" description="Helical" evidence="1">
    <location>
        <begin position="152"/>
        <end position="172"/>
    </location>
</feature>
<organism evidence="4 5">
    <name type="scientific">Intrasporangium oryzae NRRL B-24470</name>
    <dbReference type="NCBI Taxonomy" id="1386089"/>
    <lineage>
        <taxon>Bacteria</taxon>
        <taxon>Bacillati</taxon>
        <taxon>Actinomycetota</taxon>
        <taxon>Actinomycetes</taxon>
        <taxon>Micrococcales</taxon>
        <taxon>Intrasporangiaceae</taxon>
        <taxon>Intrasporangium</taxon>
    </lineage>
</organism>
<comment type="caution">
    <text evidence="4">The sequence shown here is derived from an EMBL/GenBank/DDBJ whole genome shotgun (WGS) entry which is preliminary data.</text>
</comment>
<dbReference type="OrthoDB" id="9795104at2"/>
<evidence type="ECO:0000259" key="3">
    <source>
        <dbReference type="Pfam" id="PF09990"/>
    </source>
</evidence>
<protein>
    <submittedName>
        <fullName evidence="4">(2Fe-2S)-binding protein</fullName>
    </submittedName>
</protein>
<dbReference type="PATRIC" id="fig|1386089.3.peg.546"/>
<feature type="domain" description="DUF2231" evidence="3">
    <location>
        <begin position="59"/>
        <end position="183"/>
    </location>
</feature>
<dbReference type="Proteomes" id="UP000019489">
    <property type="component" value="Unassembled WGS sequence"/>
</dbReference>